<evidence type="ECO:0000256" key="4">
    <source>
        <dbReference type="SAM" id="MobiDB-lite"/>
    </source>
</evidence>
<evidence type="ECO:0000256" key="3">
    <source>
        <dbReference type="ARBA" id="ARBA00023125"/>
    </source>
</evidence>
<dbReference type="Pfam" id="PF01420">
    <property type="entry name" value="Methylase_S"/>
    <property type="match status" value="1"/>
</dbReference>
<dbReference type="PANTHER" id="PTHR43140">
    <property type="entry name" value="TYPE-1 RESTRICTION ENZYME ECOKI SPECIFICITY PROTEIN"/>
    <property type="match status" value="1"/>
</dbReference>
<dbReference type="Proteomes" id="UP000309215">
    <property type="component" value="Unassembled WGS sequence"/>
</dbReference>
<dbReference type="EMBL" id="SSMQ01000006">
    <property type="protein sequence ID" value="TKD10357.1"/>
    <property type="molecule type" value="Genomic_DNA"/>
</dbReference>
<protein>
    <submittedName>
        <fullName evidence="6">Type I restriction endonuclease subunit S</fullName>
    </submittedName>
</protein>
<dbReference type="OrthoDB" id="5363772at2"/>
<dbReference type="CDD" id="cd17256">
    <property type="entry name" value="RMtype1_S_EcoJA65PI-TRD1-CR1_like"/>
    <property type="match status" value="1"/>
</dbReference>
<accession>A0A4U1JGA6</accession>
<dbReference type="AlphaFoldDB" id="A0A4U1JGA6"/>
<dbReference type="InterPro" id="IPR000055">
    <property type="entry name" value="Restrct_endonuc_typeI_TRD"/>
</dbReference>
<dbReference type="CDD" id="cd17521">
    <property type="entry name" value="RMtype1_S_Sau13435ORF2165P_TRD2-CR2_like"/>
    <property type="match status" value="1"/>
</dbReference>
<keyword evidence="6" id="KW-0255">Endonuclease</keyword>
<evidence type="ECO:0000313" key="7">
    <source>
        <dbReference type="Proteomes" id="UP000309215"/>
    </source>
</evidence>
<dbReference type="InterPro" id="IPR044946">
    <property type="entry name" value="Restrct_endonuc_typeI_TRD_sf"/>
</dbReference>
<dbReference type="SUPFAM" id="SSF116734">
    <property type="entry name" value="DNA methylase specificity domain"/>
    <property type="match status" value="2"/>
</dbReference>
<organism evidence="6 7">
    <name type="scientific">Polyangium fumosum</name>
    <dbReference type="NCBI Taxonomy" id="889272"/>
    <lineage>
        <taxon>Bacteria</taxon>
        <taxon>Pseudomonadati</taxon>
        <taxon>Myxococcota</taxon>
        <taxon>Polyangia</taxon>
        <taxon>Polyangiales</taxon>
        <taxon>Polyangiaceae</taxon>
        <taxon>Polyangium</taxon>
    </lineage>
</organism>
<keyword evidence="6" id="KW-0378">Hydrolase</keyword>
<dbReference type="GO" id="GO:0009307">
    <property type="term" value="P:DNA restriction-modification system"/>
    <property type="evidence" value="ECO:0007669"/>
    <property type="project" value="UniProtKB-KW"/>
</dbReference>
<feature type="domain" description="Type I restriction modification DNA specificity" evidence="5">
    <location>
        <begin position="5"/>
        <end position="168"/>
    </location>
</feature>
<keyword evidence="7" id="KW-1185">Reference proteome</keyword>
<name>A0A4U1JGA6_9BACT</name>
<keyword evidence="2" id="KW-0680">Restriction system</keyword>
<comment type="similarity">
    <text evidence="1">Belongs to the type-I restriction system S methylase family.</text>
</comment>
<comment type="caution">
    <text evidence="6">The sequence shown here is derived from an EMBL/GenBank/DDBJ whole genome shotgun (WGS) entry which is preliminary data.</text>
</comment>
<dbReference type="InterPro" id="IPR051212">
    <property type="entry name" value="Type-I_RE_S_subunit"/>
</dbReference>
<reference evidence="6 7" key="1">
    <citation type="submission" date="2019-04" db="EMBL/GenBank/DDBJ databases">
        <authorList>
            <person name="Li Y."/>
            <person name="Wang J."/>
        </authorList>
    </citation>
    <scope>NUCLEOTIDE SEQUENCE [LARGE SCALE GENOMIC DNA]</scope>
    <source>
        <strain evidence="6 7">DSM 14668</strain>
    </source>
</reference>
<dbReference type="RefSeq" id="WP_136928321.1">
    <property type="nucleotide sequence ID" value="NZ_SSMQ01000006.1"/>
</dbReference>
<keyword evidence="6" id="KW-0540">Nuclease</keyword>
<keyword evidence="3" id="KW-0238">DNA-binding</keyword>
<evidence type="ECO:0000256" key="2">
    <source>
        <dbReference type="ARBA" id="ARBA00022747"/>
    </source>
</evidence>
<evidence type="ECO:0000256" key="1">
    <source>
        <dbReference type="ARBA" id="ARBA00010923"/>
    </source>
</evidence>
<dbReference type="Gene3D" id="3.90.220.20">
    <property type="entry name" value="DNA methylase specificity domains"/>
    <property type="match status" value="2"/>
</dbReference>
<dbReference type="GO" id="GO:0004519">
    <property type="term" value="F:endonuclease activity"/>
    <property type="evidence" value="ECO:0007669"/>
    <property type="project" value="UniProtKB-KW"/>
</dbReference>
<dbReference type="PANTHER" id="PTHR43140:SF1">
    <property type="entry name" value="TYPE I RESTRICTION ENZYME ECOKI SPECIFICITY SUBUNIT"/>
    <property type="match status" value="1"/>
</dbReference>
<sequence length="516" mass="56593">MSELPSGWSAVKLRDVAPSITYGHTASATEQRIGPRFLRITDIQDDHVEWATVPFCGCDDVEKYQLASGDIVVARTGATTGKSFLIKTLPEQAIFASYLIRIQPGRAVQPEYLGWFMRTPAYWEQITTVSKGTAQPGANASLLGELDVPLAPVAEQRRIVSKIESLTTRSRRAKEALDAVPDLLEQFRQSVLAAAFRGDLTAAWREKNPDVEPAEVLLQRIRAERRRRWEEAEFAKMRAKGKVPGDDRWKAKYEEPEPVDASELPELPEGWCWAPAAAIVAGDADIVYGIVQPGPVVEDGIPYVRGMDIEDGVILEHQLLRTAPEIAARYDRAALRGGDVLLGIIRATKVAIVPPTLDGANITQGTARFRPAAGILTEVLAGWLESPLAQESLHAMYRGIDMPGLNLRDVRRLPVPVIPLAEQEVLAAVLLKFKSRERALRDHMSEILRAAASVDRAILSKAFRGELVPQDPTDEPASALLERLRAEATDPTGKKPKGGKRRGAEGRKGTAARVSD</sequence>
<feature type="region of interest" description="Disordered" evidence="4">
    <location>
        <begin position="468"/>
        <end position="516"/>
    </location>
</feature>
<gene>
    <name evidence="6" type="ORF">E8A74_07875</name>
</gene>
<evidence type="ECO:0000313" key="6">
    <source>
        <dbReference type="EMBL" id="TKD10357.1"/>
    </source>
</evidence>
<evidence type="ECO:0000259" key="5">
    <source>
        <dbReference type="Pfam" id="PF01420"/>
    </source>
</evidence>
<dbReference type="GO" id="GO:0003677">
    <property type="term" value="F:DNA binding"/>
    <property type="evidence" value="ECO:0007669"/>
    <property type="project" value="UniProtKB-KW"/>
</dbReference>
<proteinExistence type="inferred from homology"/>